<dbReference type="InterPro" id="IPR008972">
    <property type="entry name" value="Cupredoxin"/>
</dbReference>
<dbReference type="NCBIfam" id="NF033510">
    <property type="entry name" value="Ca_tandemer"/>
    <property type="match status" value="2"/>
</dbReference>
<feature type="compositionally biased region" description="Polar residues" evidence="3">
    <location>
        <begin position="663"/>
        <end position="692"/>
    </location>
</feature>
<keyword evidence="7" id="KW-1185">Reference proteome</keyword>
<dbReference type="InterPro" id="IPR003961">
    <property type="entry name" value="FN3_dom"/>
</dbReference>
<dbReference type="SUPFAM" id="SSF49503">
    <property type="entry name" value="Cupredoxins"/>
    <property type="match status" value="2"/>
</dbReference>
<feature type="domain" description="Fibronectin type-III" evidence="5">
    <location>
        <begin position="1478"/>
        <end position="1545"/>
    </location>
</feature>
<dbReference type="PANTHER" id="PTHR34677:SF3">
    <property type="entry name" value="BACTERIAL IG-LIKE DOMAIN-CONTAINING PROTEIN"/>
    <property type="match status" value="1"/>
</dbReference>
<feature type="compositionally biased region" description="Polar residues" evidence="3">
    <location>
        <begin position="396"/>
        <end position="419"/>
    </location>
</feature>
<feature type="region of interest" description="Disordered" evidence="3">
    <location>
        <begin position="942"/>
        <end position="962"/>
    </location>
</feature>
<dbReference type="InterPro" id="IPR013783">
    <property type="entry name" value="Ig-like_fold"/>
</dbReference>
<dbReference type="RefSeq" id="WP_202952152.1">
    <property type="nucleotide sequence ID" value="NZ_JAPCID010000005.1"/>
</dbReference>
<evidence type="ECO:0000256" key="2">
    <source>
        <dbReference type="ARBA" id="ARBA00023008"/>
    </source>
</evidence>
<dbReference type="InterPro" id="IPR022038">
    <property type="entry name" value="Ig-like_bact"/>
</dbReference>
<dbReference type="Pfam" id="PF00127">
    <property type="entry name" value="Copper-bind"/>
    <property type="match status" value="1"/>
</dbReference>
<feature type="domain" description="Fibronectin type-III" evidence="5">
    <location>
        <begin position="949"/>
        <end position="1018"/>
    </location>
</feature>
<comment type="caution">
    <text evidence="6">The sequence shown here is derived from an EMBL/GenBank/DDBJ whole genome shotgun (WGS) entry which is preliminary data.</text>
</comment>
<dbReference type="Pfam" id="PF19077">
    <property type="entry name" value="Big_13"/>
    <property type="match status" value="1"/>
</dbReference>
<feature type="signal peptide" evidence="4">
    <location>
        <begin position="1"/>
        <end position="23"/>
    </location>
</feature>
<dbReference type="InterPro" id="IPR044016">
    <property type="entry name" value="Big_13"/>
</dbReference>
<evidence type="ECO:0000256" key="4">
    <source>
        <dbReference type="SAM" id="SignalP"/>
    </source>
</evidence>
<dbReference type="Pfam" id="PF12245">
    <property type="entry name" value="Big_3_2"/>
    <property type="match status" value="2"/>
</dbReference>
<gene>
    <name evidence="6" type="ORF">OJ962_03490</name>
</gene>
<feature type="region of interest" description="Disordered" evidence="3">
    <location>
        <begin position="117"/>
        <end position="137"/>
    </location>
</feature>
<evidence type="ECO:0000259" key="5">
    <source>
        <dbReference type="SMART" id="SM00060"/>
    </source>
</evidence>
<keyword evidence="1" id="KW-0479">Metal-binding</keyword>
<dbReference type="InterPro" id="IPR000923">
    <property type="entry name" value="BlueCu_1"/>
</dbReference>
<feature type="domain" description="Fibronectin type-III" evidence="5">
    <location>
        <begin position="1231"/>
        <end position="1370"/>
    </location>
</feature>
<organism evidence="6 7">
    <name type="scientific">Solirubrobacter deserti</name>
    <dbReference type="NCBI Taxonomy" id="2282478"/>
    <lineage>
        <taxon>Bacteria</taxon>
        <taxon>Bacillati</taxon>
        <taxon>Actinomycetota</taxon>
        <taxon>Thermoleophilia</taxon>
        <taxon>Solirubrobacterales</taxon>
        <taxon>Solirubrobacteraceae</taxon>
        <taxon>Solirubrobacter</taxon>
    </lineage>
</organism>
<feature type="compositionally biased region" description="Polar residues" evidence="3">
    <location>
        <begin position="117"/>
        <end position="134"/>
    </location>
</feature>
<feature type="region of interest" description="Disordered" evidence="3">
    <location>
        <begin position="316"/>
        <end position="339"/>
    </location>
</feature>
<keyword evidence="2" id="KW-0186">Copper</keyword>
<dbReference type="Proteomes" id="UP001147700">
    <property type="component" value="Unassembled WGS sequence"/>
</dbReference>
<dbReference type="Gene3D" id="2.60.40.10">
    <property type="entry name" value="Immunoglobulins"/>
    <property type="match status" value="14"/>
</dbReference>
<feature type="domain" description="Fibronectin type-III" evidence="5">
    <location>
        <begin position="1561"/>
        <end position="1633"/>
    </location>
</feature>
<feature type="compositionally biased region" description="Low complexity" evidence="3">
    <location>
        <begin position="316"/>
        <end position="334"/>
    </location>
</feature>
<feature type="compositionally biased region" description="Low complexity" evidence="3">
    <location>
        <begin position="1385"/>
        <end position="1395"/>
    </location>
</feature>
<feature type="region of interest" description="Disordered" evidence="3">
    <location>
        <begin position="175"/>
        <end position="196"/>
    </location>
</feature>
<feature type="domain" description="Fibronectin type-III" evidence="5">
    <location>
        <begin position="859"/>
        <end position="928"/>
    </location>
</feature>
<feature type="region of interest" description="Disordered" evidence="3">
    <location>
        <begin position="1206"/>
        <end position="1235"/>
    </location>
</feature>
<feature type="region of interest" description="Disordered" evidence="3">
    <location>
        <begin position="656"/>
        <end position="692"/>
    </location>
</feature>
<evidence type="ECO:0000256" key="3">
    <source>
        <dbReference type="SAM" id="MobiDB-lite"/>
    </source>
</evidence>
<dbReference type="SMART" id="SM00060">
    <property type="entry name" value="FN3"/>
    <property type="match status" value="7"/>
</dbReference>
<name>A0ABT4RDD9_9ACTN</name>
<keyword evidence="4" id="KW-0732">Signal</keyword>
<dbReference type="Gene3D" id="2.60.40.420">
    <property type="entry name" value="Cupredoxins - blue copper proteins"/>
    <property type="match status" value="2"/>
</dbReference>
<evidence type="ECO:0000256" key="1">
    <source>
        <dbReference type="ARBA" id="ARBA00022723"/>
    </source>
</evidence>
<feature type="region of interest" description="Disordered" evidence="3">
    <location>
        <begin position="1370"/>
        <end position="1395"/>
    </location>
</feature>
<accession>A0ABT4RDD9</accession>
<evidence type="ECO:0000313" key="6">
    <source>
        <dbReference type="EMBL" id="MDA0136547.1"/>
    </source>
</evidence>
<dbReference type="PANTHER" id="PTHR34677">
    <property type="match status" value="1"/>
</dbReference>
<protein>
    <submittedName>
        <fullName evidence="6">Ig-like domain-containing protein</fullName>
    </submittedName>
</protein>
<feature type="compositionally biased region" description="Low complexity" evidence="3">
    <location>
        <begin position="178"/>
        <end position="193"/>
    </location>
</feature>
<proteinExistence type="predicted"/>
<sequence length="1884" mass="193226">MRKSVLPWLACVIVALIAIPAFASGAAVRNAPVPTSAPQPPAAAPTVTFKTSAAETGFTAAAAPEADQAFLVRDNFFQDASGDDPQDNRVTINAGEKVSFAQLQAGMPHNVAFSNAQPTSCTQLTGNPIDTNTSPPMPDLATNEDWTGECRFNTGGTYNFFCTQHEGMEGTIEVEGGTATPTPTVTVTPTQTPSGRPHIVAKDAPFRFEQAAGGAPSVTIKVGQTVDFSYPASPTPNVHNVDFRRDLTKPTNGPQPTCVQTAGIGPYPAPPLPQFSLPPGWAGNCTFNEAGRFTFVCAAHPVEMQGVVVVETDQPTEPPDTTITGGPTGSTTQTSHNFTFTSDKPAATFECKLDRPGTPGTYAACTTPAAFTTTTDGAYTFTVRAVLNGTPDPSPATRSFTVDRQPPDTSINSGPSGTVTTTSNAFQFAGNETGVTFECRLDTPAGNGSFAACTSPQSYTTTANGAYTFHVRARDAAGNVDPEPATRTFTVDTAAPDTTITSGPTGTTNNASPSFGFTAETGATFECRLDGPGSTVGTWVACTSPRAVGPLTDGTYTFNVRARDLAGNTDASPATRTFTVETAAPDTNITGGPTGTTNSTSASFTFTSTKPNSTFECRLDTPAGNGTFAACTSPQTYTTTANGAYTFHVRAIDGAGNPDASPATRTFTVDTSAPDTTIDSGPTGTITNNSPQFTFSSSETGSTFECRLDGPGATPGTWQTCTSPRILGSLADGAYTFNVRATDGAGNVDATPATRTFTVDAAAPDTTIDSGPTGTITNASPQFAFSSSETGSTFECRLDGPGSATGTYQSCTSPRTLGPLADGTYTFLVRAVDAAGNADGTPASRTFTVDATVPNTTIDSGPTGTITNASPQFTFSSSEPGSSFECRLDGPGSTTGTYQSCTSPRTLGPLADGTYTFSVRALDAAGNTDATPATRTFTVETSLPDTSITGGPVGTTSNASPSFTFTSTKPGSTFECRLDGPGSATGTFAACTSPHAVGPLADGSYTLQVRARDGAGNLDPTPATRQFTVDTAAPNTTIDSGPTGTINTTSASFTFSGSEPGSTFECKLDTGEFTACTSPQAYTDLAVGEHTFSVRAKDAAGNVDATPATRTFTVDAAAPDTTIDSGPTGTINGTSATFTFSGSEPGSTFECKLDRPGTPGTYAACTSPQAYTGLAAGEHTFSVRAKDAAGNVDATPATRTFTVDTAAPDTTITGGPTGATNNGSPQFTFESSKPGSTFECRLDGPGSATGTWVACTSPRAVGPLADGAYTFNVRAKDAAGNVDDSPATRQFTVDTAAPDTTIDSGPTHTETTSASFTFSSTEAGATFECKLDRPGTPGTFAACTSPQNYTGLANGEYTFSVRAKDAAGNVDPTPATRTFTADISGPDTTITGGPTGTITNASPQFTFEASRPNSSFECRLDGPGTATGTYAACTSPRTLGPLADGEYTFRVRAKNASGTVDETPATRTFTVDTTAPNTTIESGPTGTVSSTTATFTFSGSETGSTFECKLDGGEFTACTSPQTYTGLAAGEHTFSVRARDAAGHVDATPATRTFTVDTTAPDTTVEGPTGTITTPSASFTFTSTKPNSTFECKLDRPSGAGTYAACTSPQAYTGLANGAYTFSVRAKDAAGNVDATPATRTFTVQVAAPDTTITGGPTGTISETTQTFTFSGDAGVTFECRLDTPAGQGEFSACTSPKTYTASTSGNYTFWVRAKDANGTVDPTPASRTFTLQAGTPTETSVDAEVSGIVPTVLGLTLNGPAAFPPFIPGVGTTYEATLGATITSSADKAELAVVDRTGVQPGRLVNGTYVLTDPLQVRALRAGQDNPLWNPVSATPVRLLAYPAYIASDQVTIAFRQTVRNNEALLAGEYTKTLTFTLSSTQP</sequence>
<feature type="domain" description="Fibronectin type-III" evidence="5">
    <location>
        <begin position="1399"/>
        <end position="1460"/>
    </location>
</feature>
<feature type="domain" description="Fibronectin type-III" evidence="5">
    <location>
        <begin position="582"/>
        <end position="748"/>
    </location>
</feature>
<feature type="region of interest" description="Disordered" evidence="3">
    <location>
        <begin position="390"/>
        <end position="419"/>
    </location>
</feature>
<evidence type="ECO:0000313" key="7">
    <source>
        <dbReference type="Proteomes" id="UP001147700"/>
    </source>
</evidence>
<dbReference type="EMBL" id="JAPCID010000005">
    <property type="protein sequence ID" value="MDA0136547.1"/>
    <property type="molecule type" value="Genomic_DNA"/>
</dbReference>
<reference evidence="6" key="1">
    <citation type="submission" date="2022-10" db="EMBL/GenBank/DDBJ databases">
        <title>The WGS of Solirubrobacter sp. CPCC 204708.</title>
        <authorList>
            <person name="Jiang Z."/>
        </authorList>
    </citation>
    <scope>NUCLEOTIDE SEQUENCE</scope>
    <source>
        <strain evidence="6">CPCC 204708</strain>
    </source>
</reference>
<feature type="chain" id="PRO_5046980184" evidence="4">
    <location>
        <begin position="24"/>
        <end position="1884"/>
    </location>
</feature>